<dbReference type="InterPro" id="IPR013783">
    <property type="entry name" value="Ig-like_fold"/>
</dbReference>
<dbReference type="OMA" id="YFQNEAQ"/>
<organism evidence="5 6">
    <name type="scientific">Ornithorhynchus anatinus</name>
    <name type="common">Duckbill platypus</name>
    <dbReference type="NCBI Taxonomy" id="9258"/>
    <lineage>
        <taxon>Eukaryota</taxon>
        <taxon>Metazoa</taxon>
        <taxon>Chordata</taxon>
        <taxon>Craniata</taxon>
        <taxon>Vertebrata</taxon>
        <taxon>Euteleostomi</taxon>
        <taxon>Mammalia</taxon>
        <taxon>Monotremata</taxon>
        <taxon>Ornithorhynchidae</taxon>
        <taxon>Ornithorhynchus</taxon>
    </lineage>
</organism>
<evidence type="ECO:0000256" key="1">
    <source>
        <dbReference type="ARBA" id="ARBA00022729"/>
    </source>
</evidence>
<dbReference type="InterPro" id="IPR013106">
    <property type="entry name" value="Ig_V-set"/>
</dbReference>
<dbReference type="GO" id="GO:0002376">
    <property type="term" value="P:immune system process"/>
    <property type="evidence" value="ECO:0007669"/>
    <property type="project" value="UniProtKB-KW"/>
</dbReference>
<dbReference type="PROSITE" id="PS50835">
    <property type="entry name" value="IG_LIKE"/>
    <property type="match status" value="1"/>
</dbReference>
<dbReference type="Proteomes" id="UP000002279">
    <property type="component" value="Chromosome 2"/>
</dbReference>
<dbReference type="GeneTree" id="ENSGT00940000162509"/>
<dbReference type="AlphaFoldDB" id="A0A6I8NBD5"/>
<feature type="domain" description="Ig-like" evidence="4">
    <location>
        <begin position="18"/>
        <end position="115"/>
    </location>
</feature>
<dbReference type="GO" id="GO:0007166">
    <property type="term" value="P:cell surface receptor signaling pathway"/>
    <property type="evidence" value="ECO:0000318"/>
    <property type="project" value="GO_Central"/>
</dbReference>
<reference evidence="5 6" key="1">
    <citation type="journal article" date="2008" name="Nature">
        <title>Genome analysis of the platypus reveals unique signatures of evolution.</title>
        <authorList>
            <person name="Warren W.C."/>
            <person name="Hillier L.W."/>
            <person name="Marshall Graves J.A."/>
            <person name="Birney E."/>
            <person name="Ponting C.P."/>
            <person name="Grutzner F."/>
            <person name="Belov K."/>
            <person name="Miller W."/>
            <person name="Clarke L."/>
            <person name="Chinwalla A.T."/>
            <person name="Yang S.P."/>
            <person name="Heger A."/>
            <person name="Locke D.P."/>
            <person name="Miethke P."/>
            <person name="Waters P.D."/>
            <person name="Veyrunes F."/>
            <person name="Fulton L."/>
            <person name="Fulton B."/>
            <person name="Graves T."/>
            <person name="Wallis J."/>
            <person name="Puente X.S."/>
            <person name="Lopez-Otin C."/>
            <person name="Ordonez G.R."/>
            <person name="Eichler E.E."/>
            <person name="Chen L."/>
            <person name="Cheng Z."/>
            <person name="Deakin J.E."/>
            <person name="Alsop A."/>
            <person name="Thompson K."/>
            <person name="Kirby P."/>
            <person name="Papenfuss A.T."/>
            <person name="Wakefield M.J."/>
            <person name="Olender T."/>
            <person name="Lancet D."/>
            <person name="Huttley G.A."/>
            <person name="Smit A.F."/>
            <person name="Pask A."/>
            <person name="Temple-Smith P."/>
            <person name="Batzer M.A."/>
            <person name="Walker J.A."/>
            <person name="Konkel M.K."/>
            <person name="Harris R.S."/>
            <person name="Whittington C.M."/>
            <person name="Wong E.S."/>
            <person name="Gemmell N.J."/>
            <person name="Buschiazzo E."/>
            <person name="Vargas Jentzsch I.M."/>
            <person name="Merkel A."/>
            <person name="Schmitz J."/>
            <person name="Zemann A."/>
            <person name="Churakov G."/>
            <person name="Kriegs J.O."/>
            <person name="Brosius J."/>
            <person name="Murchison E.P."/>
            <person name="Sachidanandam R."/>
            <person name="Smith C."/>
            <person name="Hannon G.J."/>
            <person name="Tsend-Ayush E."/>
            <person name="McMillan D."/>
            <person name="Attenborough R."/>
            <person name="Rens W."/>
            <person name="Ferguson-Smith M."/>
            <person name="Lefevre C.M."/>
            <person name="Sharp J.A."/>
            <person name="Nicholas K.R."/>
            <person name="Ray D.A."/>
            <person name="Kube M."/>
            <person name="Reinhardt R."/>
            <person name="Pringle T.H."/>
            <person name="Taylor J."/>
            <person name="Jones R.C."/>
            <person name="Nixon B."/>
            <person name="Dacheux J.L."/>
            <person name="Niwa H."/>
            <person name="Sekita Y."/>
            <person name="Huang X."/>
            <person name="Stark A."/>
            <person name="Kheradpour P."/>
            <person name="Kellis M."/>
            <person name="Flicek P."/>
            <person name="Chen Y."/>
            <person name="Webber C."/>
            <person name="Hardison R."/>
            <person name="Nelson J."/>
            <person name="Hallsworth-Pepin K."/>
            <person name="Delehaunty K."/>
            <person name="Markovic C."/>
            <person name="Minx P."/>
            <person name="Feng Y."/>
            <person name="Kremitzki C."/>
            <person name="Mitreva M."/>
            <person name="Glasscock J."/>
            <person name="Wylie T."/>
            <person name="Wohldmann P."/>
            <person name="Thiru P."/>
            <person name="Nhan M.N."/>
            <person name="Pohl C.S."/>
            <person name="Smith S.M."/>
            <person name="Hou S."/>
            <person name="Nefedov M."/>
            <person name="de Jong P.J."/>
            <person name="Renfree M.B."/>
            <person name="Mardis E.R."/>
            <person name="Wilson R.K."/>
        </authorList>
    </citation>
    <scope>NUCLEOTIDE SEQUENCE [LARGE SCALE GENOMIC DNA]</scope>
    <source>
        <strain evidence="5 6">Glennie</strain>
    </source>
</reference>
<keyword evidence="1 3" id="KW-0732">Signal</keyword>
<dbReference type="Gene3D" id="2.60.40.10">
    <property type="entry name" value="Immunoglobulins"/>
    <property type="match status" value="1"/>
</dbReference>
<evidence type="ECO:0000313" key="5">
    <source>
        <dbReference type="Ensembl" id="ENSOANP00000038502.1"/>
    </source>
</evidence>
<evidence type="ECO:0000313" key="6">
    <source>
        <dbReference type="Proteomes" id="UP000002279"/>
    </source>
</evidence>
<dbReference type="Pfam" id="PF07686">
    <property type="entry name" value="V-set"/>
    <property type="match status" value="1"/>
</dbReference>
<dbReference type="GO" id="GO:0005886">
    <property type="term" value="C:plasma membrane"/>
    <property type="evidence" value="ECO:0000318"/>
    <property type="project" value="GO_Central"/>
</dbReference>
<proteinExistence type="predicted"/>
<sequence length="115" mass="12725">MGPGTVWLVAVCVLGAGPVDAEVTQTPRHLVTSQGQNVTLSCVPISSHSVLFWYRQRMRKGLELVMFIQNKQIIQGMQSNDSSRFSISWFQKNSCHLHVKHSSTSDSAVYLCASS</sequence>
<dbReference type="SUPFAM" id="SSF48726">
    <property type="entry name" value="Immunoglobulin"/>
    <property type="match status" value="1"/>
</dbReference>
<keyword evidence="6" id="KW-1185">Reference proteome</keyword>
<evidence type="ECO:0000256" key="2">
    <source>
        <dbReference type="ARBA" id="ARBA00022859"/>
    </source>
</evidence>
<protein>
    <recommendedName>
        <fullName evidence="4">Ig-like domain-containing protein</fullName>
    </recommendedName>
</protein>
<dbReference type="Ensembl" id="ENSOANT00000074946.1">
    <property type="protein sequence ID" value="ENSOANP00000038502.1"/>
    <property type="gene ID" value="ENSOANG00000037138.1"/>
</dbReference>
<dbReference type="InterPro" id="IPR007110">
    <property type="entry name" value="Ig-like_dom"/>
</dbReference>
<reference evidence="5" key="2">
    <citation type="submission" date="2025-08" db="UniProtKB">
        <authorList>
            <consortium name="Ensembl"/>
        </authorList>
    </citation>
    <scope>IDENTIFICATION</scope>
    <source>
        <strain evidence="5">Glennie</strain>
    </source>
</reference>
<reference evidence="5" key="3">
    <citation type="submission" date="2025-09" db="UniProtKB">
        <authorList>
            <consortium name="Ensembl"/>
        </authorList>
    </citation>
    <scope>IDENTIFICATION</scope>
    <source>
        <strain evidence="5">Glennie</strain>
    </source>
</reference>
<feature type="chain" id="PRO_5026218272" description="Ig-like domain-containing protein" evidence="3">
    <location>
        <begin position="22"/>
        <end position="115"/>
    </location>
</feature>
<evidence type="ECO:0000256" key="3">
    <source>
        <dbReference type="SAM" id="SignalP"/>
    </source>
</evidence>
<dbReference type="InterPro" id="IPR036179">
    <property type="entry name" value="Ig-like_dom_sf"/>
</dbReference>
<accession>A0A6I8NBD5</accession>
<dbReference type="PANTHER" id="PTHR23268">
    <property type="entry name" value="T-CELL RECEPTOR BETA CHAIN"/>
    <property type="match status" value="1"/>
</dbReference>
<feature type="signal peptide" evidence="3">
    <location>
        <begin position="1"/>
        <end position="21"/>
    </location>
</feature>
<dbReference type="SMART" id="SM00406">
    <property type="entry name" value="IGv"/>
    <property type="match status" value="1"/>
</dbReference>
<dbReference type="PANTHER" id="PTHR23268:SF14">
    <property type="entry name" value="T CELL RECEPTOR BETA VARIABLE 12-3-RELATED"/>
    <property type="match status" value="1"/>
</dbReference>
<dbReference type="InterPro" id="IPR050413">
    <property type="entry name" value="TCR_beta_variable"/>
</dbReference>
<name>A0A6I8NBD5_ORNAN</name>
<evidence type="ECO:0000259" key="4">
    <source>
        <dbReference type="PROSITE" id="PS50835"/>
    </source>
</evidence>
<dbReference type="InParanoid" id="A0A6I8NBD5"/>
<keyword evidence="2" id="KW-0391">Immunity</keyword>